<dbReference type="GO" id="GO:0015288">
    <property type="term" value="F:porin activity"/>
    <property type="evidence" value="ECO:0007669"/>
    <property type="project" value="UniProtKB-KW"/>
</dbReference>
<keyword evidence="5" id="KW-0762">Sugar transport</keyword>
<dbReference type="InterPro" id="IPR054765">
    <property type="entry name" value="SLBB_dom"/>
</dbReference>
<dbReference type="EMBL" id="DTGZ01000011">
    <property type="protein sequence ID" value="HGV96776.1"/>
    <property type="molecule type" value="Genomic_DNA"/>
</dbReference>
<evidence type="ECO:0000256" key="13">
    <source>
        <dbReference type="ARBA" id="ARBA00023237"/>
    </source>
</evidence>
<dbReference type="PANTHER" id="PTHR33619:SF3">
    <property type="entry name" value="POLYSACCHARIDE EXPORT PROTEIN GFCE-RELATED"/>
    <property type="match status" value="1"/>
</dbReference>
<comment type="subcellular location">
    <subcellularLocation>
        <location evidence="1">Cell outer membrane</location>
        <topology evidence="1">Multi-pass membrane protein</topology>
    </subcellularLocation>
</comment>
<evidence type="ECO:0000259" key="17">
    <source>
        <dbReference type="Pfam" id="PF22461"/>
    </source>
</evidence>
<comment type="caution">
    <text evidence="18">The sequence shown here is derived from an EMBL/GenBank/DDBJ whole genome shotgun (WGS) entry which is preliminary data.</text>
</comment>
<sequence length="202" mass="22554">MIIQLALLFLIGQTEYRVEPGDVLEIVILGEEELSRDLLVMHNGNITFPLIGDIHVVGLKTTEIADTIAERLKRYFVKPLVSVILKGPTVSNVAIYGEVVNPGTVPYQRGLRISDYVALAGGPTEQANLKKVRVVRNTNEGVKVFTVNLDEILKKGREEKNFELKAGDWIYLGKRFTINWSGILQFATLTMGAINLYLTIKK</sequence>
<feature type="domain" description="Polysaccharide export protein N-terminal" evidence="16">
    <location>
        <begin position="13"/>
        <end position="85"/>
    </location>
</feature>
<keyword evidence="10" id="KW-0626">Porin</keyword>
<keyword evidence="9" id="KW-0406">Ion transport</keyword>
<dbReference type="Gene3D" id="3.30.1950.10">
    <property type="entry name" value="wza like domain"/>
    <property type="match status" value="1"/>
</dbReference>
<keyword evidence="7" id="KW-0732">Signal</keyword>
<evidence type="ECO:0000256" key="4">
    <source>
        <dbReference type="ARBA" id="ARBA00022452"/>
    </source>
</evidence>
<dbReference type="InterPro" id="IPR049712">
    <property type="entry name" value="Poly_export"/>
</dbReference>
<dbReference type="GO" id="GO:0006811">
    <property type="term" value="P:monoatomic ion transport"/>
    <property type="evidence" value="ECO:0007669"/>
    <property type="project" value="UniProtKB-KW"/>
</dbReference>
<evidence type="ECO:0000256" key="12">
    <source>
        <dbReference type="ARBA" id="ARBA00023139"/>
    </source>
</evidence>
<keyword evidence="11 15" id="KW-0472">Membrane</keyword>
<dbReference type="InterPro" id="IPR003715">
    <property type="entry name" value="Poly_export_N"/>
</dbReference>
<evidence type="ECO:0000256" key="9">
    <source>
        <dbReference type="ARBA" id="ARBA00023065"/>
    </source>
</evidence>
<keyword evidence="8" id="KW-0625">Polysaccharide transport</keyword>
<evidence type="ECO:0000256" key="3">
    <source>
        <dbReference type="ARBA" id="ARBA00022448"/>
    </source>
</evidence>
<evidence type="ECO:0000259" key="16">
    <source>
        <dbReference type="Pfam" id="PF02563"/>
    </source>
</evidence>
<evidence type="ECO:0000256" key="2">
    <source>
        <dbReference type="ARBA" id="ARBA00009450"/>
    </source>
</evidence>
<dbReference type="GO" id="GO:0009279">
    <property type="term" value="C:cell outer membrane"/>
    <property type="evidence" value="ECO:0007669"/>
    <property type="project" value="UniProtKB-SubCell"/>
</dbReference>
<feature type="domain" description="SLBB" evidence="17">
    <location>
        <begin position="92"/>
        <end position="171"/>
    </location>
</feature>
<evidence type="ECO:0000256" key="14">
    <source>
        <dbReference type="ARBA" id="ARBA00023288"/>
    </source>
</evidence>
<dbReference type="Pfam" id="PF02563">
    <property type="entry name" value="Poly_export"/>
    <property type="match status" value="1"/>
</dbReference>
<keyword evidence="4" id="KW-1134">Transmembrane beta strand</keyword>
<gene>
    <name evidence="18" type="ORF">ENV60_00560</name>
</gene>
<reference evidence="18" key="1">
    <citation type="journal article" date="2020" name="mSystems">
        <title>Genome- and Community-Level Interaction Insights into Carbon Utilization and Element Cycling Functions of Hydrothermarchaeota in Hydrothermal Sediment.</title>
        <authorList>
            <person name="Zhou Z."/>
            <person name="Liu Y."/>
            <person name="Xu W."/>
            <person name="Pan J."/>
            <person name="Luo Z.H."/>
            <person name="Li M."/>
        </authorList>
    </citation>
    <scope>NUCLEOTIDE SEQUENCE [LARGE SCALE GENOMIC DNA]</scope>
    <source>
        <strain evidence="18">SpSt-774</strain>
    </source>
</reference>
<accession>A0A7C4XJ40</accession>
<protein>
    <submittedName>
        <fullName evidence="18">Uncharacterized protein</fullName>
    </submittedName>
</protein>
<dbReference type="AlphaFoldDB" id="A0A7C4XJ40"/>
<evidence type="ECO:0000256" key="10">
    <source>
        <dbReference type="ARBA" id="ARBA00023114"/>
    </source>
</evidence>
<dbReference type="PANTHER" id="PTHR33619">
    <property type="entry name" value="POLYSACCHARIDE EXPORT PROTEIN GFCE-RELATED"/>
    <property type="match status" value="1"/>
</dbReference>
<evidence type="ECO:0000256" key="6">
    <source>
        <dbReference type="ARBA" id="ARBA00022692"/>
    </source>
</evidence>
<comment type="similarity">
    <text evidence="2">Belongs to the BexD/CtrA/VexA family.</text>
</comment>
<feature type="transmembrane region" description="Helical" evidence="15">
    <location>
        <begin position="180"/>
        <end position="200"/>
    </location>
</feature>
<keyword evidence="3" id="KW-0813">Transport</keyword>
<keyword evidence="15" id="KW-1133">Transmembrane helix</keyword>
<evidence type="ECO:0000256" key="11">
    <source>
        <dbReference type="ARBA" id="ARBA00023136"/>
    </source>
</evidence>
<name>A0A7C4XJ40_UNCW3</name>
<dbReference type="GO" id="GO:0015159">
    <property type="term" value="F:polysaccharide transmembrane transporter activity"/>
    <property type="evidence" value="ECO:0007669"/>
    <property type="project" value="InterPro"/>
</dbReference>
<dbReference type="Gene3D" id="3.10.560.10">
    <property type="entry name" value="Outer membrane lipoprotein wza domain like"/>
    <property type="match status" value="1"/>
</dbReference>
<evidence type="ECO:0000256" key="15">
    <source>
        <dbReference type="SAM" id="Phobius"/>
    </source>
</evidence>
<evidence type="ECO:0000256" key="1">
    <source>
        <dbReference type="ARBA" id="ARBA00004571"/>
    </source>
</evidence>
<evidence type="ECO:0000256" key="5">
    <source>
        <dbReference type="ARBA" id="ARBA00022597"/>
    </source>
</evidence>
<proteinExistence type="inferred from homology"/>
<keyword evidence="12" id="KW-0564">Palmitate</keyword>
<evidence type="ECO:0000256" key="8">
    <source>
        <dbReference type="ARBA" id="ARBA00023047"/>
    </source>
</evidence>
<organism evidence="18">
    <name type="scientific">candidate division WOR-3 bacterium</name>
    <dbReference type="NCBI Taxonomy" id="2052148"/>
    <lineage>
        <taxon>Bacteria</taxon>
        <taxon>Bacteria division WOR-3</taxon>
    </lineage>
</organism>
<keyword evidence="6 15" id="KW-0812">Transmembrane</keyword>
<dbReference type="Pfam" id="PF22461">
    <property type="entry name" value="SLBB_2"/>
    <property type="match status" value="1"/>
</dbReference>
<evidence type="ECO:0000256" key="7">
    <source>
        <dbReference type="ARBA" id="ARBA00022729"/>
    </source>
</evidence>
<dbReference type="GO" id="GO:0046930">
    <property type="term" value="C:pore complex"/>
    <property type="evidence" value="ECO:0007669"/>
    <property type="project" value="UniProtKB-KW"/>
</dbReference>
<keyword evidence="14" id="KW-0449">Lipoprotein</keyword>
<keyword evidence="13" id="KW-0998">Cell outer membrane</keyword>
<evidence type="ECO:0000313" key="18">
    <source>
        <dbReference type="EMBL" id="HGV96776.1"/>
    </source>
</evidence>